<accession>A0A7T0BXN7</accession>
<dbReference type="CDD" id="cd02696">
    <property type="entry name" value="MurNAc-LAA"/>
    <property type="match status" value="1"/>
</dbReference>
<dbReference type="EC" id="3.5.1.28" evidence="2"/>
<dbReference type="PANTHER" id="PTHR30404:SF0">
    <property type="entry name" value="N-ACETYLMURAMOYL-L-ALANINE AMIDASE AMIC"/>
    <property type="match status" value="1"/>
</dbReference>
<reference evidence="6 7" key="1">
    <citation type="submission" date="2020-02" db="EMBL/GenBank/DDBJ databases">
        <title>Genomic and physiological characterization of two novel Nitrospinaceae genera.</title>
        <authorList>
            <person name="Mueller A.J."/>
            <person name="Jung M.-Y."/>
            <person name="Strachan C.R."/>
            <person name="Herbold C.W."/>
            <person name="Kirkegaard R.H."/>
            <person name="Daims H."/>
        </authorList>
    </citation>
    <scope>NUCLEOTIDE SEQUENCE [LARGE SCALE GENOMIC DNA]</scope>
    <source>
        <strain evidence="6">EB</strain>
    </source>
</reference>
<dbReference type="GO" id="GO:0030288">
    <property type="term" value="C:outer membrane-bounded periplasmic space"/>
    <property type="evidence" value="ECO:0007669"/>
    <property type="project" value="TreeGrafter"/>
</dbReference>
<evidence type="ECO:0000256" key="3">
    <source>
        <dbReference type="ARBA" id="ARBA00022801"/>
    </source>
</evidence>
<protein>
    <recommendedName>
        <fullName evidence="2">N-acetylmuramoyl-L-alanine amidase</fullName>
        <ecNumber evidence="2">3.5.1.28</ecNumber>
    </recommendedName>
</protein>
<dbReference type="AlphaFoldDB" id="A0A7T0BXN7"/>
<dbReference type="Pfam" id="PF13174">
    <property type="entry name" value="TPR_6"/>
    <property type="match status" value="1"/>
</dbReference>
<proteinExistence type="predicted"/>
<feature type="region of interest" description="Disordered" evidence="4">
    <location>
        <begin position="193"/>
        <end position="246"/>
    </location>
</feature>
<organism evidence="6 7">
    <name type="scientific">Candidatus Nitronauta litoralis</name>
    <dbReference type="NCBI Taxonomy" id="2705533"/>
    <lineage>
        <taxon>Bacteria</taxon>
        <taxon>Pseudomonadati</taxon>
        <taxon>Nitrospinota/Tectimicrobiota group</taxon>
        <taxon>Nitrospinota</taxon>
        <taxon>Nitrospinia</taxon>
        <taxon>Nitrospinales</taxon>
        <taxon>Nitrospinaceae</taxon>
        <taxon>Candidatus Nitronauta</taxon>
    </lineage>
</organism>
<dbReference type="SMART" id="SM00646">
    <property type="entry name" value="Ami_3"/>
    <property type="match status" value="1"/>
</dbReference>
<dbReference type="InterPro" id="IPR019734">
    <property type="entry name" value="TPR_rpt"/>
</dbReference>
<evidence type="ECO:0000256" key="2">
    <source>
        <dbReference type="ARBA" id="ARBA00011901"/>
    </source>
</evidence>
<evidence type="ECO:0000256" key="1">
    <source>
        <dbReference type="ARBA" id="ARBA00001561"/>
    </source>
</evidence>
<evidence type="ECO:0000256" key="4">
    <source>
        <dbReference type="SAM" id="MobiDB-lite"/>
    </source>
</evidence>
<dbReference type="Proteomes" id="UP000594688">
    <property type="component" value="Chromosome"/>
</dbReference>
<dbReference type="InterPro" id="IPR011990">
    <property type="entry name" value="TPR-like_helical_dom_sf"/>
</dbReference>
<name>A0A7T0BXN7_9BACT</name>
<dbReference type="GO" id="GO:0009253">
    <property type="term" value="P:peptidoglycan catabolic process"/>
    <property type="evidence" value="ECO:0007669"/>
    <property type="project" value="InterPro"/>
</dbReference>
<evidence type="ECO:0000313" key="6">
    <source>
        <dbReference type="EMBL" id="QPJ62751.1"/>
    </source>
</evidence>
<dbReference type="InterPro" id="IPR050695">
    <property type="entry name" value="N-acetylmuramoyl_amidase_3"/>
</dbReference>
<evidence type="ECO:0000259" key="5">
    <source>
        <dbReference type="SMART" id="SM00646"/>
    </source>
</evidence>
<feature type="compositionally biased region" description="Basic and acidic residues" evidence="4">
    <location>
        <begin position="206"/>
        <end position="220"/>
    </location>
</feature>
<dbReference type="GO" id="GO:0008745">
    <property type="term" value="F:N-acetylmuramoyl-L-alanine amidase activity"/>
    <property type="evidence" value="ECO:0007669"/>
    <property type="project" value="UniProtKB-EC"/>
</dbReference>
<dbReference type="Pfam" id="PF01520">
    <property type="entry name" value="Amidase_3"/>
    <property type="match status" value="1"/>
</dbReference>
<dbReference type="SUPFAM" id="SSF53187">
    <property type="entry name" value="Zn-dependent exopeptidases"/>
    <property type="match status" value="1"/>
</dbReference>
<keyword evidence="3" id="KW-0378">Hydrolase</keyword>
<evidence type="ECO:0000313" key="7">
    <source>
        <dbReference type="Proteomes" id="UP000594688"/>
    </source>
</evidence>
<dbReference type="KEGG" id="nli:G3M70_13050"/>
<dbReference type="Gene3D" id="1.25.40.10">
    <property type="entry name" value="Tetratricopeptide repeat domain"/>
    <property type="match status" value="1"/>
</dbReference>
<comment type="catalytic activity">
    <reaction evidence="1">
        <text>Hydrolyzes the link between N-acetylmuramoyl residues and L-amino acid residues in certain cell-wall glycopeptides.</text>
        <dbReference type="EC" id="3.5.1.28"/>
    </reaction>
</comment>
<feature type="domain" description="MurNAc-LAA" evidence="5">
    <location>
        <begin position="446"/>
        <end position="599"/>
    </location>
</feature>
<gene>
    <name evidence="6" type="ORF">G3M70_13050</name>
</gene>
<dbReference type="Gene3D" id="2.60.40.3500">
    <property type="match status" value="1"/>
</dbReference>
<dbReference type="InterPro" id="IPR002508">
    <property type="entry name" value="MurNAc-LAA_cat"/>
</dbReference>
<dbReference type="EMBL" id="CP048685">
    <property type="protein sequence ID" value="QPJ62751.1"/>
    <property type="molecule type" value="Genomic_DNA"/>
</dbReference>
<sequence length="609" mass="67326">MPVVSKITKSKGMGIFKSFFTGILIALVCFVSPEPGFAAKGKAASPDALYEKARNSYYQVLDSPTAKLDRQNWLKTIALFQAVVDQYPSSHQAYKATFTQGLLSLEMNKLSGSAEDENRAIEYFNRVVTRFAPGRLTDDALMHQATLFKNRGEMGASRARLQLLIDKFPKGDQISTARKELKILSKLASVKPSTTIADNPPTPSGRKKEASTETKVDSTHSHSTHSHGKEISGKKKSTVSKPSASKKTLAKNVRLFGLAYENGNQIARVMLNAEGPVKFTQQRLDNPDRVQVTFENGTWDPNMEKVVTLESGILTHVEPKKGDKKSSILMVEMTGAGPVSVTTRSVGNQFVLEFEAIQKAAELEQVIPRAPPIAAKPRKKNGKTLIVLDPGHGGKDEGAKGRTGILEKQVNLEISKRVRKILEKRYKYRVELTRTRDTFIELKDRGDLANKLNADLFVSIHANAAPRKSARGIETYYLGAGAGDRALETAARENGELVGSVEDDEVQQILASLISTTKINESARLAADVQKRLSGVMPRKFSKVLDLGVKEGPFYVLHRTNMPSILIEVGFLTNKFEERRLQNTSYQYWLAESIAQGIHRFIREKGPSI</sequence>
<dbReference type="PANTHER" id="PTHR30404">
    <property type="entry name" value="N-ACETYLMURAMOYL-L-ALANINE AMIDASE"/>
    <property type="match status" value="1"/>
</dbReference>
<dbReference type="FunFam" id="3.40.630.40:FF:000005">
    <property type="entry name" value="N-acetylmuramoyl-L-alanine amidase (AmiA)"/>
    <property type="match status" value="1"/>
</dbReference>
<dbReference type="Gene3D" id="3.40.630.40">
    <property type="entry name" value="Zn-dependent exopeptidases"/>
    <property type="match status" value="1"/>
</dbReference>